<feature type="domain" description="HD-GYP" evidence="2">
    <location>
        <begin position="1"/>
        <end position="195"/>
    </location>
</feature>
<dbReference type="CDD" id="cd00077">
    <property type="entry name" value="HDc"/>
    <property type="match status" value="1"/>
</dbReference>
<dbReference type="SMART" id="SM00471">
    <property type="entry name" value="HDc"/>
    <property type="match status" value="1"/>
</dbReference>
<dbReference type="PROSITE" id="PS51832">
    <property type="entry name" value="HD_GYP"/>
    <property type="match status" value="1"/>
</dbReference>
<dbReference type="InterPro" id="IPR003607">
    <property type="entry name" value="HD/PDEase_dom"/>
</dbReference>
<dbReference type="InterPro" id="IPR037522">
    <property type="entry name" value="HD_GYP_dom"/>
</dbReference>
<dbReference type="SUPFAM" id="SSF109604">
    <property type="entry name" value="HD-domain/PDEase-like"/>
    <property type="match status" value="1"/>
</dbReference>
<evidence type="ECO:0000313" key="3">
    <source>
        <dbReference type="EMBL" id="KKK53197.1"/>
    </source>
</evidence>
<dbReference type="AlphaFoldDB" id="A0A0F8W8Q2"/>
<dbReference type="PANTHER" id="PTHR45228">
    <property type="entry name" value="CYCLIC DI-GMP PHOSPHODIESTERASE TM_0186-RELATED"/>
    <property type="match status" value="1"/>
</dbReference>
<comment type="caution">
    <text evidence="3">The sequence shown here is derived from an EMBL/GenBank/DDBJ whole genome shotgun (WGS) entry which is preliminary data.</text>
</comment>
<dbReference type="EMBL" id="LAZR01066627">
    <property type="protein sequence ID" value="KKK53197.1"/>
    <property type="molecule type" value="Genomic_DNA"/>
</dbReference>
<organism evidence="3">
    <name type="scientific">marine sediment metagenome</name>
    <dbReference type="NCBI Taxonomy" id="412755"/>
    <lineage>
        <taxon>unclassified sequences</taxon>
        <taxon>metagenomes</taxon>
        <taxon>ecological metagenomes</taxon>
    </lineage>
</organism>
<dbReference type="Gene3D" id="1.10.3210.10">
    <property type="entry name" value="Hypothetical protein af1432"/>
    <property type="match status" value="1"/>
</dbReference>
<dbReference type="PROSITE" id="PS51831">
    <property type="entry name" value="HD"/>
    <property type="match status" value="1"/>
</dbReference>
<protein>
    <submittedName>
        <fullName evidence="3">Uncharacterized protein</fullName>
    </submittedName>
</protein>
<gene>
    <name evidence="3" type="ORF">LCGC14_3097210</name>
</gene>
<dbReference type="InterPro" id="IPR052020">
    <property type="entry name" value="Cyclic_di-GMP/3'3'-cGAMP_PDE"/>
</dbReference>
<dbReference type="InterPro" id="IPR006674">
    <property type="entry name" value="HD_domain"/>
</dbReference>
<evidence type="ECO:0000259" key="2">
    <source>
        <dbReference type="PROSITE" id="PS51832"/>
    </source>
</evidence>
<name>A0A0F8W8Q2_9ZZZZ</name>
<sequence>MKAGNVQYQALIQIIKTRIPHTHLHSEQVAGYAVALAKATELPSKQINAIHISALLHDVGKLGVPDEILTKTEDLTAEEFLQMQLHCIMGEEILNRFSTFTEEAKVARYHHERWDGEGYPDGLIGEEIPLAARIIHLADSIDAMLQPRHYKNAYPLDWVLGEIYRCGGSQFDPNMVELALDWLRDDGLSLRPVAQAA</sequence>
<feature type="domain" description="HD" evidence="1">
    <location>
        <begin position="22"/>
        <end position="144"/>
    </location>
</feature>
<dbReference type="Pfam" id="PF13487">
    <property type="entry name" value="HD_5"/>
    <property type="match status" value="1"/>
</dbReference>
<reference evidence="3" key="1">
    <citation type="journal article" date="2015" name="Nature">
        <title>Complex archaea that bridge the gap between prokaryotes and eukaryotes.</title>
        <authorList>
            <person name="Spang A."/>
            <person name="Saw J.H."/>
            <person name="Jorgensen S.L."/>
            <person name="Zaremba-Niedzwiedzka K."/>
            <person name="Martijn J."/>
            <person name="Lind A.E."/>
            <person name="van Eijk R."/>
            <person name="Schleper C."/>
            <person name="Guy L."/>
            <person name="Ettema T.J."/>
        </authorList>
    </citation>
    <scope>NUCLEOTIDE SEQUENCE</scope>
</reference>
<proteinExistence type="predicted"/>
<accession>A0A0F8W8Q2</accession>
<evidence type="ECO:0000259" key="1">
    <source>
        <dbReference type="PROSITE" id="PS51831"/>
    </source>
</evidence>
<dbReference type="PANTHER" id="PTHR45228:SF4">
    <property type="entry name" value="LIPOPROTEIN"/>
    <property type="match status" value="1"/>
</dbReference>